<dbReference type="Proteomes" id="UP000321798">
    <property type="component" value="Unassembled WGS sequence"/>
</dbReference>
<sequence length="93" mass="10268">MFLLVTVVSVVLGVAYAGLVDRRFGLRDRRRWIALVPFWVLAVAVALALHRVNQEGLLPQAIQSFAVGSLGETLVDGVRALRRRRVEASTRTA</sequence>
<keyword evidence="2 5" id="KW-0812">Transmembrane</keyword>
<evidence type="ECO:0000256" key="2">
    <source>
        <dbReference type="ARBA" id="ARBA00022692"/>
    </source>
</evidence>
<evidence type="ECO:0000256" key="3">
    <source>
        <dbReference type="ARBA" id="ARBA00022989"/>
    </source>
</evidence>
<dbReference type="GO" id="GO:0016020">
    <property type="term" value="C:membrane"/>
    <property type="evidence" value="ECO:0007669"/>
    <property type="project" value="UniProtKB-SubCell"/>
</dbReference>
<evidence type="ECO:0000313" key="6">
    <source>
        <dbReference type="EMBL" id="GEP69375.1"/>
    </source>
</evidence>
<reference evidence="6 7" key="1">
    <citation type="submission" date="2019-07" db="EMBL/GenBank/DDBJ databases">
        <title>Whole genome shotgun sequence of Cellulomonas soli NBRC 109434.</title>
        <authorList>
            <person name="Hosoyama A."/>
            <person name="Uohara A."/>
            <person name="Ohji S."/>
            <person name="Ichikawa N."/>
        </authorList>
    </citation>
    <scope>NUCLEOTIDE SEQUENCE [LARGE SCALE GENOMIC DNA]</scope>
    <source>
        <strain evidence="6 7">NBRC 109434</strain>
    </source>
</reference>
<keyword evidence="3 5" id="KW-1133">Transmembrane helix</keyword>
<evidence type="ECO:0000313" key="7">
    <source>
        <dbReference type="Proteomes" id="UP000321798"/>
    </source>
</evidence>
<proteinExistence type="predicted"/>
<evidence type="ECO:0000256" key="4">
    <source>
        <dbReference type="ARBA" id="ARBA00023136"/>
    </source>
</evidence>
<keyword evidence="7" id="KW-1185">Reference proteome</keyword>
<comment type="caution">
    <text evidence="6">The sequence shown here is derived from an EMBL/GenBank/DDBJ whole genome shotgun (WGS) entry which is preliminary data.</text>
</comment>
<organism evidence="6 7">
    <name type="scientific">Cellulomonas soli</name>
    <dbReference type="NCBI Taxonomy" id="931535"/>
    <lineage>
        <taxon>Bacteria</taxon>
        <taxon>Bacillati</taxon>
        <taxon>Actinomycetota</taxon>
        <taxon>Actinomycetes</taxon>
        <taxon>Micrococcales</taxon>
        <taxon>Cellulomonadaceae</taxon>
        <taxon>Cellulomonas</taxon>
    </lineage>
</organism>
<dbReference type="RefSeq" id="WP_146953139.1">
    <property type="nucleotide sequence ID" value="NZ_BAABBJ010000007.1"/>
</dbReference>
<protein>
    <submittedName>
        <fullName evidence="6">Uncharacterized protein</fullName>
    </submittedName>
</protein>
<gene>
    <name evidence="6" type="ORF">CSO01_20900</name>
</gene>
<keyword evidence="4 5" id="KW-0472">Membrane</keyword>
<dbReference type="InterPro" id="IPR035906">
    <property type="entry name" value="MetI-like_sf"/>
</dbReference>
<comment type="subcellular location">
    <subcellularLocation>
        <location evidence="1">Membrane</location>
        <topology evidence="1">Multi-pass membrane protein</topology>
    </subcellularLocation>
</comment>
<evidence type="ECO:0000256" key="5">
    <source>
        <dbReference type="SAM" id="Phobius"/>
    </source>
</evidence>
<dbReference type="SUPFAM" id="SSF161098">
    <property type="entry name" value="MetI-like"/>
    <property type="match status" value="1"/>
</dbReference>
<dbReference type="AlphaFoldDB" id="A0A512PDT9"/>
<name>A0A512PDT9_9CELL</name>
<accession>A0A512PDT9</accession>
<evidence type="ECO:0000256" key="1">
    <source>
        <dbReference type="ARBA" id="ARBA00004141"/>
    </source>
</evidence>
<dbReference type="EMBL" id="BKAL01000007">
    <property type="protein sequence ID" value="GEP69375.1"/>
    <property type="molecule type" value="Genomic_DNA"/>
</dbReference>
<feature type="transmembrane region" description="Helical" evidence="5">
    <location>
        <begin position="33"/>
        <end position="50"/>
    </location>
</feature>